<evidence type="ECO:0000313" key="11">
    <source>
        <dbReference type="Proteomes" id="UP000886865"/>
    </source>
</evidence>
<dbReference type="InterPro" id="IPR036890">
    <property type="entry name" value="HATPase_C_sf"/>
</dbReference>
<keyword evidence="6 10" id="KW-0418">Kinase</keyword>
<evidence type="ECO:0000256" key="8">
    <source>
        <dbReference type="ARBA" id="ARBA00023012"/>
    </source>
</evidence>
<dbReference type="Gene3D" id="3.30.565.10">
    <property type="entry name" value="Histidine kinase-like ATPase, C-terminal domain"/>
    <property type="match status" value="1"/>
</dbReference>
<dbReference type="GO" id="GO:0000160">
    <property type="term" value="P:phosphorelay signal transduction system"/>
    <property type="evidence" value="ECO:0007669"/>
    <property type="project" value="UniProtKB-KW"/>
</dbReference>
<evidence type="ECO:0000256" key="7">
    <source>
        <dbReference type="ARBA" id="ARBA00022840"/>
    </source>
</evidence>
<reference evidence="10" key="1">
    <citation type="submission" date="2020-10" db="EMBL/GenBank/DDBJ databases">
        <authorList>
            <person name="Gilroy R."/>
        </authorList>
    </citation>
    <scope>NUCLEOTIDE SEQUENCE</scope>
    <source>
        <strain evidence="10">CHK152-2871</strain>
    </source>
</reference>
<dbReference type="PANTHER" id="PTHR43065:SF10">
    <property type="entry name" value="PEROXIDE STRESS-ACTIVATED HISTIDINE KINASE MAK3"/>
    <property type="match status" value="1"/>
</dbReference>
<keyword evidence="8" id="KW-0902">Two-component regulatory system</keyword>
<dbReference type="InterPro" id="IPR005467">
    <property type="entry name" value="His_kinase_dom"/>
</dbReference>
<evidence type="ECO:0000256" key="2">
    <source>
        <dbReference type="ARBA" id="ARBA00012438"/>
    </source>
</evidence>
<feature type="domain" description="Histidine kinase" evidence="9">
    <location>
        <begin position="208"/>
        <end position="408"/>
    </location>
</feature>
<evidence type="ECO:0000313" key="10">
    <source>
        <dbReference type="EMBL" id="HIS73510.1"/>
    </source>
</evidence>
<dbReference type="AlphaFoldDB" id="A0A9D1FHX9"/>
<dbReference type="PRINTS" id="PR00344">
    <property type="entry name" value="BCTRLSENSOR"/>
</dbReference>
<dbReference type="SUPFAM" id="SSF55874">
    <property type="entry name" value="ATPase domain of HSP90 chaperone/DNA topoisomerase II/histidine kinase"/>
    <property type="match status" value="1"/>
</dbReference>
<dbReference type="Pfam" id="PF02518">
    <property type="entry name" value="HATPase_c"/>
    <property type="match status" value="1"/>
</dbReference>
<organism evidence="10 11">
    <name type="scientific">Candidatus Galligastranaerophilus intestinavium</name>
    <dbReference type="NCBI Taxonomy" id="2840836"/>
    <lineage>
        <taxon>Bacteria</taxon>
        <taxon>Candidatus Galligastranaerophilus</taxon>
    </lineage>
</organism>
<gene>
    <name evidence="10" type="ORF">IAA86_00655</name>
</gene>
<dbReference type="Proteomes" id="UP000886865">
    <property type="component" value="Unassembled WGS sequence"/>
</dbReference>
<keyword evidence="7" id="KW-0067">ATP-binding</keyword>
<dbReference type="GO" id="GO:0004673">
    <property type="term" value="F:protein histidine kinase activity"/>
    <property type="evidence" value="ECO:0007669"/>
    <property type="project" value="UniProtKB-EC"/>
</dbReference>
<comment type="catalytic activity">
    <reaction evidence="1">
        <text>ATP + protein L-histidine = ADP + protein N-phospho-L-histidine.</text>
        <dbReference type="EC" id="2.7.13.3"/>
    </reaction>
</comment>
<accession>A0A9D1FHX9</accession>
<keyword evidence="3" id="KW-0597">Phosphoprotein</keyword>
<keyword evidence="5" id="KW-0547">Nucleotide-binding</keyword>
<dbReference type="InterPro" id="IPR004358">
    <property type="entry name" value="Sig_transdc_His_kin-like_C"/>
</dbReference>
<dbReference type="PANTHER" id="PTHR43065">
    <property type="entry name" value="SENSOR HISTIDINE KINASE"/>
    <property type="match status" value="1"/>
</dbReference>
<dbReference type="GO" id="GO:0005524">
    <property type="term" value="F:ATP binding"/>
    <property type="evidence" value="ECO:0007669"/>
    <property type="project" value="UniProtKB-KW"/>
</dbReference>
<evidence type="ECO:0000256" key="4">
    <source>
        <dbReference type="ARBA" id="ARBA00022679"/>
    </source>
</evidence>
<dbReference type="EC" id="2.7.13.3" evidence="2"/>
<dbReference type="SMART" id="SM00387">
    <property type="entry name" value="HATPase_c"/>
    <property type="match status" value="1"/>
</dbReference>
<evidence type="ECO:0000259" key="9">
    <source>
        <dbReference type="PROSITE" id="PS50109"/>
    </source>
</evidence>
<evidence type="ECO:0000256" key="1">
    <source>
        <dbReference type="ARBA" id="ARBA00000085"/>
    </source>
</evidence>
<evidence type="ECO:0000256" key="6">
    <source>
        <dbReference type="ARBA" id="ARBA00022777"/>
    </source>
</evidence>
<dbReference type="InterPro" id="IPR003594">
    <property type="entry name" value="HATPase_dom"/>
</dbReference>
<name>A0A9D1FHX9_9BACT</name>
<sequence>MYRNNKKDLKNFFQRSYDDNFELFSKNTVNGLLRSLFEPIAANNAVSLILTRFKHTNSLEGIIKRLEYCSNVEMYSFLDYDNILKDDFVETEFVIITSQRYNAVLIWDYSDSKDKNETKLYIRLNSKDVNEVFETVKTRLKVNLDDKFYSFRPERRENALLNDAVYNVLKMLNENIKENEFNSKEQELIANKLDVKTDKTQQDTSIRHCCHEIKNQLSVIDIYAKILEKQFGDDQNIALIQKSVSLIRLQLDDLRASVNINFKEKNLKEVVKSSIEVFDKILPQNNNKIKFVDNTTSDVFVFIDEDRIFTVINNIVKNANESAVDDEIEIKIENDDKFAKIYIKNHGEKIPQDVQQKLFEDGFTTKKDGWGVGLNVCQKYLAMHFGSIKLIKSDDSETQFLVTIPLSHK</sequence>
<dbReference type="EMBL" id="DVJQ01000006">
    <property type="protein sequence ID" value="HIS73510.1"/>
    <property type="molecule type" value="Genomic_DNA"/>
</dbReference>
<proteinExistence type="predicted"/>
<keyword evidence="4" id="KW-0808">Transferase</keyword>
<comment type="caution">
    <text evidence="10">The sequence shown here is derived from an EMBL/GenBank/DDBJ whole genome shotgun (WGS) entry which is preliminary data.</text>
</comment>
<evidence type="ECO:0000256" key="5">
    <source>
        <dbReference type="ARBA" id="ARBA00022741"/>
    </source>
</evidence>
<protein>
    <recommendedName>
        <fullName evidence="2">histidine kinase</fullName>
        <ecNumber evidence="2">2.7.13.3</ecNumber>
    </recommendedName>
</protein>
<dbReference type="PROSITE" id="PS50109">
    <property type="entry name" value="HIS_KIN"/>
    <property type="match status" value="1"/>
</dbReference>
<evidence type="ECO:0000256" key="3">
    <source>
        <dbReference type="ARBA" id="ARBA00022553"/>
    </source>
</evidence>
<reference evidence="10" key="2">
    <citation type="journal article" date="2021" name="PeerJ">
        <title>Extensive microbial diversity within the chicken gut microbiome revealed by metagenomics and culture.</title>
        <authorList>
            <person name="Gilroy R."/>
            <person name="Ravi A."/>
            <person name="Getino M."/>
            <person name="Pursley I."/>
            <person name="Horton D.L."/>
            <person name="Alikhan N.F."/>
            <person name="Baker D."/>
            <person name="Gharbi K."/>
            <person name="Hall N."/>
            <person name="Watson M."/>
            <person name="Adriaenssens E.M."/>
            <person name="Foster-Nyarko E."/>
            <person name="Jarju S."/>
            <person name="Secka A."/>
            <person name="Antonio M."/>
            <person name="Oren A."/>
            <person name="Chaudhuri R.R."/>
            <person name="La Ragione R."/>
            <person name="Hildebrand F."/>
            <person name="Pallen M.J."/>
        </authorList>
    </citation>
    <scope>NUCLEOTIDE SEQUENCE</scope>
    <source>
        <strain evidence="10">CHK152-2871</strain>
    </source>
</reference>